<dbReference type="RefSeq" id="WP_015650520.1">
    <property type="nucleotide sequence ID" value="NC_020506.1"/>
</dbReference>
<gene>
    <name evidence="6" type="ORF">H924_03160</name>
</gene>
<reference evidence="6 7" key="1">
    <citation type="submission" date="2013-02" db="EMBL/GenBank/DDBJ databases">
        <title>The complete genome sequence of Corynebacterium callunae DSM 20147.</title>
        <authorList>
            <person name="Ruckert C."/>
            <person name="Albersmeier A."/>
            <person name="Kalinowski J."/>
        </authorList>
    </citation>
    <scope>NUCLEOTIDE SEQUENCE [LARGE SCALE GENOMIC DNA]</scope>
    <source>
        <strain evidence="6 7">DSM 20147</strain>
    </source>
</reference>
<dbReference type="Pfam" id="PF00877">
    <property type="entry name" value="NLPC_P60"/>
    <property type="match status" value="1"/>
</dbReference>
<protein>
    <submittedName>
        <fullName evidence="6">Cell wall-associated hydrolase</fullName>
    </submittedName>
</protein>
<dbReference type="Proteomes" id="UP000011760">
    <property type="component" value="Chromosome"/>
</dbReference>
<dbReference type="Gene3D" id="3.90.1720.10">
    <property type="entry name" value="endopeptidase domain like (from Nostoc punctiforme)"/>
    <property type="match status" value="1"/>
</dbReference>
<dbReference type="GO" id="GO:0006508">
    <property type="term" value="P:proteolysis"/>
    <property type="evidence" value="ECO:0007669"/>
    <property type="project" value="UniProtKB-KW"/>
</dbReference>
<name>M1USI4_9CORY</name>
<keyword evidence="3 6" id="KW-0378">Hydrolase</keyword>
<dbReference type="PATRIC" id="fig|1121353.3.peg.653"/>
<dbReference type="InterPro" id="IPR000064">
    <property type="entry name" value="NLP_P60_dom"/>
</dbReference>
<evidence type="ECO:0000259" key="5">
    <source>
        <dbReference type="PROSITE" id="PS51935"/>
    </source>
</evidence>
<dbReference type="HOGENOM" id="CLU_060749_0_0_11"/>
<dbReference type="PANTHER" id="PTHR47359">
    <property type="entry name" value="PEPTIDOGLYCAN DL-ENDOPEPTIDASE CWLO"/>
    <property type="match status" value="1"/>
</dbReference>
<evidence type="ECO:0000256" key="4">
    <source>
        <dbReference type="ARBA" id="ARBA00022807"/>
    </source>
</evidence>
<dbReference type="EMBL" id="CP004354">
    <property type="protein sequence ID" value="AGG66082.1"/>
    <property type="molecule type" value="Genomic_DNA"/>
</dbReference>
<evidence type="ECO:0000256" key="2">
    <source>
        <dbReference type="ARBA" id="ARBA00022670"/>
    </source>
</evidence>
<accession>M1USI4</accession>
<evidence type="ECO:0000313" key="7">
    <source>
        <dbReference type="Proteomes" id="UP000011760"/>
    </source>
</evidence>
<dbReference type="GO" id="GO:0008234">
    <property type="term" value="F:cysteine-type peptidase activity"/>
    <property type="evidence" value="ECO:0007669"/>
    <property type="project" value="UniProtKB-KW"/>
</dbReference>
<keyword evidence="4" id="KW-0788">Thiol protease</keyword>
<dbReference type="InterPro" id="IPR051794">
    <property type="entry name" value="PG_Endopeptidase_C40"/>
</dbReference>
<dbReference type="AlphaFoldDB" id="M1USI4"/>
<feature type="domain" description="NlpC/P60" evidence="5">
    <location>
        <begin position="163"/>
        <end position="276"/>
    </location>
</feature>
<proteinExistence type="inferred from homology"/>
<dbReference type="PROSITE" id="PS51935">
    <property type="entry name" value="NLPC_P60"/>
    <property type="match status" value="1"/>
</dbReference>
<keyword evidence="7" id="KW-1185">Reference proteome</keyword>
<dbReference type="eggNOG" id="COG0791">
    <property type="taxonomic scope" value="Bacteria"/>
</dbReference>
<evidence type="ECO:0000256" key="3">
    <source>
        <dbReference type="ARBA" id="ARBA00022801"/>
    </source>
</evidence>
<dbReference type="PANTHER" id="PTHR47359:SF3">
    <property type="entry name" value="NLP_P60 DOMAIN-CONTAINING PROTEIN-RELATED"/>
    <property type="match status" value="1"/>
</dbReference>
<evidence type="ECO:0000313" key="6">
    <source>
        <dbReference type="EMBL" id="AGG66082.1"/>
    </source>
</evidence>
<dbReference type="STRING" id="1121353.H924_03160"/>
<sequence length="276" mass="29670">MIDLLSTVRFLASQEPASMPELNIPKVPEITTALELGAELQANPLKLTQLVEILDVQRSLLINTLREVAPIINATRQELSQLAQDFIRQGIELFMQSLIPNPAVAIAAQMQLMQLPGVFIDHASLRLNEMTQTLQPYVDKLSTITPVAEPRLAEVPAPTSGAASAGERAVAAAKTALGAPYLWGGTSLNGFDCSGFTQWAWRAAGLELPRTAEQQAVGTQVSADQLQPGDLAVWDGHVAMYAGNGELIEAGDPVQLNPLRTSNMGMTFQGFFRPTG</sequence>
<organism evidence="6 7">
    <name type="scientific">Corynebacterium callunae DSM 20147</name>
    <dbReference type="NCBI Taxonomy" id="1121353"/>
    <lineage>
        <taxon>Bacteria</taxon>
        <taxon>Bacillati</taxon>
        <taxon>Actinomycetota</taxon>
        <taxon>Actinomycetes</taxon>
        <taxon>Mycobacteriales</taxon>
        <taxon>Corynebacteriaceae</taxon>
        <taxon>Corynebacterium</taxon>
    </lineage>
</organism>
<dbReference type="InterPro" id="IPR038765">
    <property type="entry name" value="Papain-like_cys_pep_sf"/>
</dbReference>
<keyword evidence="2" id="KW-0645">Protease</keyword>
<dbReference type="OrthoDB" id="5177647at2"/>
<dbReference type="SUPFAM" id="SSF54001">
    <property type="entry name" value="Cysteine proteinases"/>
    <property type="match status" value="1"/>
</dbReference>
<dbReference type="KEGG" id="ccn:H924_03160"/>
<evidence type="ECO:0000256" key="1">
    <source>
        <dbReference type="ARBA" id="ARBA00007074"/>
    </source>
</evidence>
<comment type="similarity">
    <text evidence="1">Belongs to the peptidase C40 family.</text>
</comment>